<comment type="caution">
    <text evidence="3">The sequence shown here is derived from an EMBL/GenBank/DDBJ whole genome shotgun (WGS) entry which is preliminary data.</text>
</comment>
<evidence type="ECO:0000256" key="2">
    <source>
        <dbReference type="SAM" id="Phobius"/>
    </source>
</evidence>
<feature type="transmembrane region" description="Helical" evidence="2">
    <location>
        <begin position="94"/>
        <end position="111"/>
    </location>
</feature>
<feature type="transmembrane region" description="Helical" evidence="2">
    <location>
        <begin position="123"/>
        <end position="143"/>
    </location>
</feature>
<keyword evidence="4" id="KW-1185">Reference proteome</keyword>
<evidence type="ECO:0000256" key="1">
    <source>
        <dbReference type="SAM" id="MobiDB-lite"/>
    </source>
</evidence>
<reference evidence="3 4" key="1">
    <citation type="submission" date="2024-06" db="EMBL/GenBank/DDBJ databases">
        <title>Draft genome sequence of Geodermatophilus badlandi, a novel member of the Geodermatophilaceae isolated from badland sedimentary rocks in the Red desert, Wyoming, USA.</title>
        <authorList>
            <person name="Ben Tekaya S."/>
            <person name="Nouioui I."/>
            <person name="Flores G.M."/>
            <person name="Shaal M.N."/>
            <person name="Bredoire F."/>
            <person name="Basile F."/>
            <person name="Van Diepen L."/>
            <person name="Ward N.L."/>
        </authorList>
    </citation>
    <scope>NUCLEOTIDE SEQUENCE [LARGE SCALE GENOMIC DNA]</scope>
    <source>
        <strain evidence="3 4">WL48A</strain>
    </source>
</reference>
<feature type="region of interest" description="Disordered" evidence="1">
    <location>
        <begin position="1"/>
        <end position="21"/>
    </location>
</feature>
<keyword evidence="2" id="KW-0812">Transmembrane</keyword>
<gene>
    <name evidence="3" type="ORF">ABQ292_03310</name>
</gene>
<dbReference type="EMBL" id="JBFNXQ010000006">
    <property type="protein sequence ID" value="MEX5717395.1"/>
    <property type="molecule type" value="Genomic_DNA"/>
</dbReference>
<proteinExistence type="predicted"/>
<feature type="compositionally biased region" description="Basic residues" evidence="1">
    <location>
        <begin position="12"/>
        <end position="21"/>
    </location>
</feature>
<feature type="transmembrane region" description="Helical" evidence="2">
    <location>
        <begin position="185"/>
        <end position="204"/>
    </location>
</feature>
<name>A0ABV3XC21_9ACTN</name>
<sequence length="209" mass="21253">MQLRDVGASARRPGRGRLTQVHHHHDTSLGWSLGAGWLHVLLVAAVLVLAASALARPFLGSPGRRSRAALTVVAAGAVVALLVLSDGVDGPRQLVALAVLVAVLPVLVAARQGTALARGARRAAPWVVAAASTVTVVEVARARLGAPGPVLEARLVDSALLAAVVGLSWLSLCRAPSWRVGRSRGVLAWALGCAVLIGTATATVTGTAI</sequence>
<accession>A0ABV3XC21</accession>
<keyword evidence="2" id="KW-0472">Membrane</keyword>
<feature type="transmembrane region" description="Helical" evidence="2">
    <location>
        <begin position="155"/>
        <end position="173"/>
    </location>
</feature>
<evidence type="ECO:0000313" key="4">
    <source>
        <dbReference type="Proteomes" id="UP001560045"/>
    </source>
</evidence>
<dbReference type="RefSeq" id="WP_369203188.1">
    <property type="nucleotide sequence ID" value="NZ_JBFNXQ010000006.1"/>
</dbReference>
<organism evidence="3 4">
    <name type="scientific">Geodermatophilus maliterrae</name>
    <dbReference type="NCBI Taxonomy" id="3162531"/>
    <lineage>
        <taxon>Bacteria</taxon>
        <taxon>Bacillati</taxon>
        <taxon>Actinomycetota</taxon>
        <taxon>Actinomycetes</taxon>
        <taxon>Geodermatophilales</taxon>
        <taxon>Geodermatophilaceae</taxon>
        <taxon>Geodermatophilus</taxon>
    </lineage>
</organism>
<dbReference type="Proteomes" id="UP001560045">
    <property type="component" value="Unassembled WGS sequence"/>
</dbReference>
<feature type="transmembrane region" description="Helical" evidence="2">
    <location>
        <begin position="68"/>
        <end position="88"/>
    </location>
</feature>
<evidence type="ECO:0000313" key="3">
    <source>
        <dbReference type="EMBL" id="MEX5717395.1"/>
    </source>
</evidence>
<dbReference type="InterPro" id="IPR046206">
    <property type="entry name" value="DUF6239"/>
</dbReference>
<keyword evidence="2" id="KW-1133">Transmembrane helix</keyword>
<feature type="transmembrane region" description="Helical" evidence="2">
    <location>
        <begin position="36"/>
        <end position="56"/>
    </location>
</feature>
<protein>
    <submittedName>
        <fullName evidence="3">DUF6239 family natural product biosynthesis protein</fullName>
    </submittedName>
</protein>
<dbReference type="Pfam" id="PF19752">
    <property type="entry name" value="DUF6239"/>
    <property type="match status" value="1"/>
</dbReference>